<gene>
    <name evidence="2" type="ORF">SAMN05444972_1214</name>
</gene>
<dbReference type="RefSeq" id="WP_176392164.1">
    <property type="nucleotide sequence ID" value="NZ_FPAA01000021.1"/>
</dbReference>
<dbReference type="CDD" id="cd00081">
    <property type="entry name" value="Hint"/>
    <property type="match status" value="1"/>
</dbReference>
<dbReference type="SMART" id="SM00306">
    <property type="entry name" value="HintN"/>
    <property type="match status" value="1"/>
</dbReference>
<sequence length="220" mass="23610">MTEGLRSGKEVFNSLAIGIHHDRATGIISCGIDLAGCAKGVAYSITHPISTLGAIWAPIGTDINKGNYERASGRITWLVLETALPTKGAGSGLKAARAGSRARVGTINCFVAGTLIATIEGDKPIEKIKVGDKVLSKDEKTGEVRYKKVKQLFRHQTDAIYTVTVGNEKIQTTAEHPFWVKGKGWVSAKDLQRGDSLVTDKRESSACKACHDDTEACDRV</sequence>
<dbReference type="GO" id="GO:0016539">
    <property type="term" value="P:intein-mediated protein splicing"/>
    <property type="evidence" value="ECO:0007669"/>
    <property type="project" value="InterPro"/>
</dbReference>
<evidence type="ECO:0000313" key="3">
    <source>
        <dbReference type="Proteomes" id="UP000198660"/>
    </source>
</evidence>
<proteinExistence type="predicted"/>
<dbReference type="EMBL" id="FPAA01000021">
    <property type="protein sequence ID" value="SFT04947.1"/>
    <property type="molecule type" value="Genomic_DNA"/>
</dbReference>
<dbReference type="InterPro" id="IPR003587">
    <property type="entry name" value="Hint_dom_N"/>
</dbReference>
<organism evidence="2 3">
    <name type="scientific">Marininema halotolerans</name>
    <dbReference type="NCBI Taxonomy" id="1155944"/>
    <lineage>
        <taxon>Bacteria</taxon>
        <taxon>Bacillati</taxon>
        <taxon>Bacillota</taxon>
        <taxon>Bacilli</taxon>
        <taxon>Bacillales</taxon>
        <taxon>Thermoactinomycetaceae</taxon>
        <taxon>Marininema</taxon>
    </lineage>
</organism>
<dbReference type="InterPro" id="IPR006141">
    <property type="entry name" value="Intein_N"/>
</dbReference>
<dbReference type="Proteomes" id="UP000198660">
    <property type="component" value="Unassembled WGS sequence"/>
</dbReference>
<reference evidence="3" key="1">
    <citation type="submission" date="2016-10" db="EMBL/GenBank/DDBJ databases">
        <authorList>
            <person name="Varghese N."/>
            <person name="Submissions S."/>
        </authorList>
    </citation>
    <scope>NUCLEOTIDE SEQUENCE [LARGE SCALE GENOMIC DNA]</scope>
    <source>
        <strain evidence="3">DSM 45789</strain>
    </source>
</reference>
<accession>A0A1I6UUA3</accession>
<dbReference type="Gene3D" id="2.170.16.10">
    <property type="entry name" value="Hedgehog/Intein (Hint) domain"/>
    <property type="match status" value="1"/>
</dbReference>
<dbReference type="AlphaFoldDB" id="A0A1I6UUA3"/>
<dbReference type="InterPro" id="IPR036844">
    <property type="entry name" value="Hint_dom_sf"/>
</dbReference>
<evidence type="ECO:0000313" key="2">
    <source>
        <dbReference type="EMBL" id="SFT04947.1"/>
    </source>
</evidence>
<keyword evidence="3" id="KW-1185">Reference proteome</keyword>
<dbReference type="PROSITE" id="PS50817">
    <property type="entry name" value="INTEIN_N_TER"/>
    <property type="match status" value="1"/>
</dbReference>
<protein>
    <submittedName>
        <fullName evidence="2">Intein N-terminal splicing region</fullName>
    </submittedName>
</protein>
<feature type="domain" description="Hint" evidence="1">
    <location>
        <begin position="107"/>
        <end position="201"/>
    </location>
</feature>
<evidence type="ECO:0000259" key="1">
    <source>
        <dbReference type="SMART" id="SM00306"/>
    </source>
</evidence>
<dbReference type="SUPFAM" id="SSF51294">
    <property type="entry name" value="Hedgehog/intein (Hint) domain"/>
    <property type="match status" value="1"/>
</dbReference>
<dbReference type="Pfam" id="PF07591">
    <property type="entry name" value="PT-HINT"/>
    <property type="match status" value="1"/>
</dbReference>
<name>A0A1I6UUA3_9BACL</name>